<evidence type="ECO:0000313" key="4">
    <source>
        <dbReference type="Proteomes" id="UP001212841"/>
    </source>
</evidence>
<proteinExistence type="predicted"/>
<dbReference type="PANTHER" id="PTHR13318:SF247">
    <property type="entry name" value="GH16156P"/>
    <property type="match status" value="1"/>
</dbReference>
<sequence>MSDSPRLKSSILARWEDYVATVPPARPATPSGLISSIRISTSAPTSRSSTPTPPIPTHTSTLPSSLSTMEQLPPELLTRILSFLDTTALLDVSLASSTLNQFATTSLWSHPPIPSYPAVPLEPLFRRHGRHIRTLTFPDPTSIDLIAVAPHIPNLRRVDLSGCAPFSVGDNAILSILQACPKLAGLILDDCIDMTDNSLLSGLSKHPNLPSMKELSFARCCELTDIGIQCLMTHIDGGTGIVGPRSLQVLNISCVPLLTEQALLSVARVCGQLEELKAADSDAVTDKSLMELARRCPFLKTLDVSECLLLSEQGLLDFENARKLLWRDTTVSLWQPGPSNRSAGFFSSLRLNRTSPEAVTDKSMMALLPTKPSSTSTTLTTTESSLRQQKWERKAHFQNLELSFAGNVTSTLFSHLARNYAGQLTCLNLSGVVIRHPPPPIPPQQPTLAPAADTTTEEDLATAMDALVENDVKLLADFLATQPHLRHLNLAQATGLVTDLTCKSIASLKDLETLDLSECRQVTDEGMVEVARGCRGLAEVNFKGCTEIGDETVKAFVLGDSMDVDGEAKRESD</sequence>
<dbReference type="SMART" id="SM00367">
    <property type="entry name" value="LRR_CC"/>
    <property type="match status" value="9"/>
</dbReference>
<dbReference type="InterPro" id="IPR001611">
    <property type="entry name" value="Leu-rich_rpt"/>
</dbReference>
<evidence type="ECO:0000259" key="2">
    <source>
        <dbReference type="PROSITE" id="PS50181"/>
    </source>
</evidence>
<accession>A0AAD5S5G4</accession>
<evidence type="ECO:0000313" key="3">
    <source>
        <dbReference type="EMBL" id="KAJ3041242.1"/>
    </source>
</evidence>
<feature type="non-terminal residue" evidence="3">
    <location>
        <position position="573"/>
    </location>
</feature>
<feature type="region of interest" description="Disordered" evidence="1">
    <location>
        <begin position="41"/>
        <end position="66"/>
    </location>
</feature>
<dbReference type="Proteomes" id="UP001212841">
    <property type="component" value="Unassembled WGS sequence"/>
</dbReference>
<feature type="compositionally biased region" description="Low complexity" evidence="1">
    <location>
        <begin position="41"/>
        <end position="50"/>
    </location>
</feature>
<dbReference type="Gene3D" id="3.80.10.10">
    <property type="entry name" value="Ribonuclease Inhibitor"/>
    <property type="match status" value="2"/>
</dbReference>
<reference evidence="3" key="1">
    <citation type="submission" date="2020-05" db="EMBL/GenBank/DDBJ databases">
        <title>Phylogenomic resolution of chytrid fungi.</title>
        <authorList>
            <person name="Stajich J.E."/>
            <person name="Amses K."/>
            <person name="Simmons R."/>
            <person name="Seto K."/>
            <person name="Myers J."/>
            <person name="Bonds A."/>
            <person name="Quandt C.A."/>
            <person name="Barry K."/>
            <person name="Liu P."/>
            <person name="Grigoriev I."/>
            <person name="Longcore J.E."/>
            <person name="James T.Y."/>
        </authorList>
    </citation>
    <scope>NUCLEOTIDE SEQUENCE</scope>
    <source>
        <strain evidence="3">JEL0318</strain>
    </source>
</reference>
<dbReference type="GO" id="GO:0031146">
    <property type="term" value="P:SCF-dependent proteasomal ubiquitin-dependent protein catabolic process"/>
    <property type="evidence" value="ECO:0007669"/>
    <property type="project" value="TreeGrafter"/>
</dbReference>
<gene>
    <name evidence="3" type="ORF">HK097_002363</name>
</gene>
<protein>
    <recommendedName>
        <fullName evidence="2">F-box domain-containing protein</fullName>
    </recommendedName>
</protein>
<name>A0AAD5S5G4_9FUNG</name>
<evidence type="ECO:0000256" key="1">
    <source>
        <dbReference type="SAM" id="MobiDB-lite"/>
    </source>
</evidence>
<dbReference type="SUPFAM" id="SSF52047">
    <property type="entry name" value="RNI-like"/>
    <property type="match status" value="1"/>
</dbReference>
<feature type="domain" description="F-box" evidence="2">
    <location>
        <begin position="66"/>
        <end position="111"/>
    </location>
</feature>
<dbReference type="EMBL" id="JADGJD010001501">
    <property type="protein sequence ID" value="KAJ3041242.1"/>
    <property type="molecule type" value="Genomic_DNA"/>
</dbReference>
<dbReference type="PROSITE" id="PS50181">
    <property type="entry name" value="FBOX"/>
    <property type="match status" value="1"/>
</dbReference>
<dbReference type="SUPFAM" id="SSF81383">
    <property type="entry name" value="F-box domain"/>
    <property type="match status" value="1"/>
</dbReference>
<organism evidence="3 4">
    <name type="scientific">Rhizophlyctis rosea</name>
    <dbReference type="NCBI Taxonomy" id="64517"/>
    <lineage>
        <taxon>Eukaryota</taxon>
        <taxon>Fungi</taxon>
        <taxon>Fungi incertae sedis</taxon>
        <taxon>Chytridiomycota</taxon>
        <taxon>Chytridiomycota incertae sedis</taxon>
        <taxon>Chytridiomycetes</taxon>
        <taxon>Rhizophlyctidales</taxon>
        <taxon>Rhizophlyctidaceae</taxon>
        <taxon>Rhizophlyctis</taxon>
    </lineage>
</organism>
<keyword evidence="4" id="KW-1185">Reference proteome</keyword>
<feature type="compositionally biased region" description="Low complexity" evidence="1">
    <location>
        <begin position="57"/>
        <end position="66"/>
    </location>
</feature>
<dbReference type="InterPro" id="IPR036047">
    <property type="entry name" value="F-box-like_dom_sf"/>
</dbReference>
<dbReference type="InterPro" id="IPR001810">
    <property type="entry name" value="F-box_dom"/>
</dbReference>
<dbReference type="Pfam" id="PF25372">
    <property type="entry name" value="DUF7885"/>
    <property type="match status" value="1"/>
</dbReference>
<dbReference type="Pfam" id="PF12937">
    <property type="entry name" value="F-box-like"/>
    <property type="match status" value="1"/>
</dbReference>
<dbReference type="GO" id="GO:0019005">
    <property type="term" value="C:SCF ubiquitin ligase complex"/>
    <property type="evidence" value="ECO:0007669"/>
    <property type="project" value="TreeGrafter"/>
</dbReference>
<comment type="caution">
    <text evidence="3">The sequence shown here is derived from an EMBL/GenBank/DDBJ whole genome shotgun (WGS) entry which is preliminary data.</text>
</comment>
<dbReference type="InterPro" id="IPR057207">
    <property type="entry name" value="FBXL15_LRR"/>
</dbReference>
<dbReference type="Pfam" id="PF13516">
    <property type="entry name" value="LRR_6"/>
    <property type="match status" value="1"/>
</dbReference>
<dbReference type="InterPro" id="IPR006553">
    <property type="entry name" value="Leu-rich_rpt_Cys-con_subtyp"/>
</dbReference>
<dbReference type="AlphaFoldDB" id="A0AAD5S5G4"/>
<dbReference type="InterPro" id="IPR032675">
    <property type="entry name" value="LRR_dom_sf"/>
</dbReference>
<dbReference type="PANTHER" id="PTHR13318">
    <property type="entry name" value="PARTNER OF PAIRED, ISOFORM B-RELATED"/>
    <property type="match status" value="1"/>
</dbReference>